<accession>A0A3R8MS05</accession>
<evidence type="ECO:0000313" key="1">
    <source>
        <dbReference type="EMBL" id="RRN43780.1"/>
    </source>
</evidence>
<sequence length="98" mass="11233">MIQGGSTDWATKLDAIVRSPVSEIDDHEIFIQTMRGALALSRSNVELPDRLRMLLFLVNGRRQVSEYRDLLPRYRGLTDAFDILVKKGLIKRRSDPGY</sequence>
<dbReference type="EMBL" id="RRUE01000002">
    <property type="protein sequence ID" value="RRN43780.1"/>
    <property type="molecule type" value="Genomic_DNA"/>
</dbReference>
<keyword evidence="2" id="KW-1185">Reference proteome</keyword>
<evidence type="ECO:0000313" key="2">
    <source>
        <dbReference type="Proteomes" id="UP000270261"/>
    </source>
</evidence>
<proteinExistence type="predicted"/>
<dbReference type="OrthoDB" id="5295681at2"/>
<reference evidence="1 2" key="1">
    <citation type="submission" date="2018-11" db="EMBL/GenBank/DDBJ databases">
        <title>Genome sequencing of Lautropia sp. KCOM 2505 (= ChDC F240).</title>
        <authorList>
            <person name="Kook J.-K."/>
            <person name="Park S.-N."/>
            <person name="Lim Y.K."/>
        </authorList>
    </citation>
    <scope>NUCLEOTIDE SEQUENCE [LARGE SCALE GENOMIC DNA]</scope>
    <source>
        <strain evidence="1 2">KCOM 2505</strain>
    </source>
</reference>
<protein>
    <submittedName>
        <fullName evidence="1">Uncharacterized protein</fullName>
    </submittedName>
</protein>
<gene>
    <name evidence="1" type="ORF">EHV23_10205</name>
</gene>
<dbReference type="AlphaFoldDB" id="A0A3R8MS05"/>
<organism evidence="1 2">
    <name type="scientific">Lautropia dentalis</name>
    <dbReference type="NCBI Taxonomy" id="2490857"/>
    <lineage>
        <taxon>Bacteria</taxon>
        <taxon>Pseudomonadati</taxon>
        <taxon>Pseudomonadota</taxon>
        <taxon>Betaproteobacteria</taxon>
        <taxon>Burkholderiales</taxon>
        <taxon>Burkholderiaceae</taxon>
        <taxon>Lautropia</taxon>
    </lineage>
</organism>
<comment type="caution">
    <text evidence="1">The sequence shown here is derived from an EMBL/GenBank/DDBJ whole genome shotgun (WGS) entry which is preliminary data.</text>
</comment>
<dbReference type="Proteomes" id="UP000270261">
    <property type="component" value="Unassembled WGS sequence"/>
</dbReference>
<name>A0A3R8MS05_9BURK</name>
<dbReference type="RefSeq" id="WP_125095983.1">
    <property type="nucleotide sequence ID" value="NZ_RRUE01000002.1"/>
</dbReference>